<protein>
    <recommendedName>
        <fullName evidence="4">Mitochondrial adapter protein MCP1 transmembrane domain-containing protein</fullName>
    </recommendedName>
</protein>
<proteinExistence type="predicted"/>
<accession>X6MPY3</accession>
<feature type="transmembrane region" description="Helical" evidence="1">
    <location>
        <begin position="29"/>
        <end position="48"/>
    </location>
</feature>
<organism evidence="2 3">
    <name type="scientific">Reticulomyxa filosa</name>
    <dbReference type="NCBI Taxonomy" id="46433"/>
    <lineage>
        <taxon>Eukaryota</taxon>
        <taxon>Sar</taxon>
        <taxon>Rhizaria</taxon>
        <taxon>Retaria</taxon>
        <taxon>Foraminifera</taxon>
        <taxon>Monothalamids</taxon>
        <taxon>Reticulomyxidae</taxon>
        <taxon>Reticulomyxa</taxon>
    </lineage>
</organism>
<dbReference type="Gene3D" id="1.20.1300.10">
    <property type="entry name" value="Fumarate reductase/succinate dehydrogenase, transmembrane subunit"/>
    <property type="match status" value="1"/>
</dbReference>
<feature type="transmembrane region" description="Helical" evidence="1">
    <location>
        <begin position="116"/>
        <end position="139"/>
    </location>
</feature>
<keyword evidence="1" id="KW-0812">Transmembrane</keyword>
<keyword evidence="1" id="KW-0472">Membrane</keyword>
<dbReference type="PANTHER" id="PTHR38409:SF1">
    <property type="entry name" value="MITOCHONDRIAL ADAPTER PROTEIN MCP1"/>
    <property type="match status" value="1"/>
</dbReference>
<dbReference type="GO" id="GO:0055088">
    <property type="term" value="P:lipid homeostasis"/>
    <property type="evidence" value="ECO:0007669"/>
    <property type="project" value="InterPro"/>
</dbReference>
<dbReference type="SUPFAM" id="SSF81343">
    <property type="entry name" value="Fumarate reductase respiratory complex transmembrane subunits"/>
    <property type="match status" value="1"/>
</dbReference>
<comment type="caution">
    <text evidence="2">The sequence shown here is derived from an EMBL/GenBank/DDBJ whole genome shotgun (WGS) entry which is preliminary data.</text>
</comment>
<dbReference type="OrthoDB" id="10259513at2759"/>
<dbReference type="InterPro" id="IPR039960">
    <property type="entry name" value="MCP1"/>
</dbReference>
<gene>
    <name evidence="2" type="ORF">RFI_21493</name>
</gene>
<evidence type="ECO:0000313" key="3">
    <source>
        <dbReference type="Proteomes" id="UP000023152"/>
    </source>
</evidence>
<evidence type="ECO:0000256" key="1">
    <source>
        <dbReference type="SAM" id="Phobius"/>
    </source>
</evidence>
<keyword evidence="3" id="KW-1185">Reference proteome</keyword>
<dbReference type="AlphaFoldDB" id="X6MPY3"/>
<dbReference type="GO" id="GO:0016020">
    <property type="term" value="C:membrane"/>
    <property type="evidence" value="ECO:0007669"/>
    <property type="project" value="InterPro"/>
</dbReference>
<feature type="transmembrane region" description="Helical" evidence="1">
    <location>
        <begin position="202"/>
        <end position="230"/>
    </location>
</feature>
<dbReference type="PANTHER" id="PTHR38409">
    <property type="entry name" value="MDM10-COMPLEMENTING PROTEIN 1"/>
    <property type="match status" value="1"/>
</dbReference>
<name>X6MPY3_RETFI</name>
<feature type="transmembrane region" description="Helical" evidence="1">
    <location>
        <begin position="159"/>
        <end position="181"/>
    </location>
</feature>
<evidence type="ECO:0008006" key="4">
    <source>
        <dbReference type="Google" id="ProtNLM"/>
    </source>
</evidence>
<feature type="transmembrane region" description="Helical" evidence="1">
    <location>
        <begin position="68"/>
        <end position="90"/>
    </location>
</feature>
<reference evidence="2 3" key="1">
    <citation type="journal article" date="2013" name="Curr. Biol.">
        <title>The Genome of the Foraminiferan Reticulomyxa filosa.</title>
        <authorList>
            <person name="Glockner G."/>
            <person name="Hulsmann N."/>
            <person name="Schleicher M."/>
            <person name="Noegel A.A."/>
            <person name="Eichinger L."/>
            <person name="Gallinger C."/>
            <person name="Pawlowski J."/>
            <person name="Sierra R."/>
            <person name="Euteneuer U."/>
            <person name="Pillet L."/>
            <person name="Moustafa A."/>
            <person name="Platzer M."/>
            <person name="Groth M."/>
            <person name="Szafranski K."/>
            <person name="Schliwa M."/>
        </authorList>
    </citation>
    <scope>NUCLEOTIDE SEQUENCE [LARGE SCALE GENOMIC DNA]</scope>
</reference>
<sequence>MSNGGEKGNGDYHEKATGKSSLKYPKWQAYSGIAFSTFTSLHLFNHFVTVFGDKIDNHMRWTTLFRKYYQSPLVETGLATALIVHIYCAAQQIKSRVKLVPEGLPLSHKLHRYSGYFLGTVILGHIYAVRLGPIRFFGYKNTSELDSTFISWTLKEYGIAFYTYYTLLFASGLYHSLFGLYHSAWILKKQKPVSQYSSVWKWIAALSVISGGMPFLIIFFNVYLCAHIFFLGTGLAVFSLSGERFPIDIPKDSVYKALEKSLFLRN</sequence>
<dbReference type="EMBL" id="ASPP01018731">
    <property type="protein sequence ID" value="ETO15874.1"/>
    <property type="molecule type" value="Genomic_DNA"/>
</dbReference>
<keyword evidence="1" id="KW-1133">Transmembrane helix</keyword>
<dbReference type="Proteomes" id="UP000023152">
    <property type="component" value="Unassembled WGS sequence"/>
</dbReference>
<evidence type="ECO:0000313" key="2">
    <source>
        <dbReference type="EMBL" id="ETO15874.1"/>
    </source>
</evidence>
<dbReference type="InterPro" id="IPR034804">
    <property type="entry name" value="SQR/QFR_C/D"/>
</dbReference>